<gene>
    <name evidence="1" type="ORF">HOLleu_16880</name>
</gene>
<evidence type="ECO:0000313" key="1">
    <source>
        <dbReference type="EMBL" id="KAJ8039230.1"/>
    </source>
</evidence>
<dbReference type="PANTHER" id="PTHR46704">
    <property type="entry name" value="CXC DOMAIN-CONTAINING PROTEIN-RELATED"/>
    <property type="match status" value="1"/>
</dbReference>
<keyword evidence="2" id="KW-1185">Reference proteome</keyword>
<dbReference type="OrthoDB" id="5989318at2759"/>
<dbReference type="EMBL" id="JAIZAY010000007">
    <property type="protein sequence ID" value="KAJ8039230.1"/>
    <property type="molecule type" value="Genomic_DNA"/>
</dbReference>
<dbReference type="Proteomes" id="UP001152320">
    <property type="component" value="Chromosome 7"/>
</dbReference>
<sequence>MSKTLKWPPNASSLSLSCAEEMVPTQLYNFLAWVVRISDEPTVSTKVDVNDNMHRKLLSLSQDIIQLALNGKRTMPKYMSLGMAVRHLSGSAQLTGLLNCLGHCSSHASVLEHDTALAQQHLDYRGKLPPTIIPDKFITLVWDNIDFWRGDC</sequence>
<dbReference type="PROSITE" id="PS51257">
    <property type="entry name" value="PROKAR_LIPOPROTEIN"/>
    <property type="match status" value="1"/>
</dbReference>
<evidence type="ECO:0000313" key="2">
    <source>
        <dbReference type="Proteomes" id="UP001152320"/>
    </source>
</evidence>
<comment type="caution">
    <text evidence="1">The sequence shown here is derived from an EMBL/GenBank/DDBJ whole genome shotgun (WGS) entry which is preliminary data.</text>
</comment>
<accession>A0A9Q1C6T1</accession>
<dbReference type="AlphaFoldDB" id="A0A9Q1C6T1"/>
<proteinExistence type="predicted"/>
<organism evidence="1 2">
    <name type="scientific">Holothuria leucospilota</name>
    <name type="common">Black long sea cucumber</name>
    <name type="synonym">Mertensiothuria leucospilota</name>
    <dbReference type="NCBI Taxonomy" id="206669"/>
    <lineage>
        <taxon>Eukaryota</taxon>
        <taxon>Metazoa</taxon>
        <taxon>Echinodermata</taxon>
        <taxon>Eleutherozoa</taxon>
        <taxon>Echinozoa</taxon>
        <taxon>Holothuroidea</taxon>
        <taxon>Aspidochirotacea</taxon>
        <taxon>Aspidochirotida</taxon>
        <taxon>Holothuriidae</taxon>
        <taxon>Holothuria</taxon>
    </lineage>
</organism>
<reference evidence="1" key="1">
    <citation type="submission" date="2021-10" db="EMBL/GenBank/DDBJ databases">
        <title>Tropical sea cucumber genome reveals ecological adaptation and Cuvierian tubules defense mechanism.</title>
        <authorList>
            <person name="Chen T."/>
        </authorList>
    </citation>
    <scope>NUCLEOTIDE SEQUENCE</scope>
    <source>
        <strain evidence="1">Nanhai2018</strain>
        <tissue evidence="1">Muscle</tissue>
    </source>
</reference>
<name>A0A9Q1C6T1_HOLLE</name>
<protein>
    <submittedName>
        <fullName evidence="1">Uncharacterized protein</fullName>
    </submittedName>
</protein>
<dbReference type="PANTHER" id="PTHR46704:SF9">
    <property type="entry name" value="BHLH DOMAIN-CONTAINING PROTEIN"/>
    <property type="match status" value="1"/>
</dbReference>